<evidence type="ECO:0000256" key="1">
    <source>
        <dbReference type="ARBA" id="ARBA00008348"/>
    </source>
</evidence>
<dbReference type="Gene3D" id="3.30.70.580">
    <property type="entry name" value="Pseudouridine synthase I, catalytic domain, N-terminal subdomain"/>
    <property type="match status" value="1"/>
</dbReference>
<organism evidence="6 7">
    <name type="scientific">Flavobacterium saliperosum</name>
    <dbReference type="NCBI Taxonomy" id="329186"/>
    <lineage>
        <taxon>Bacteria</taxon>
        <taxon>Pseudomonadati</taxon>
        <taxon>Bacteroidota</taxon>
        <taxon>Flavobacteriia</taxon>
        <taxon>Flavobacteriales</taxon>
        <taxon>Flavobacteriaceae</taxon>
        <taxon>Flavobacterium</taxon>
    </lineage>
</organism>
<name>A0A1G4VWX6_9FLAO</name>
<dbReference type="PANTHER" id="PTHR47683">
    <property type="entry name" value="PSEUDOURIDINE SYNTHASE FAMILY PROTEIN-RELATED"/>
    <property type="match status" value="1"/>
</dbReference>
<dbReference type="GO" id="GO:0000455">
    <property type="term" value="P:enzyme-directed rRNA pseudouridine synthesis"/>
    <property type="evidence" value="ECO:0007669"/>
    <property type="project" value="UniProtKB-ARBA"/>
</dbReference>
<dbReference type="CDD" id="cd00165">
    <property type="entry name" value="S4"/>
    <property type="match status" value="1"/>
</dbReference>
<dbReference type="Proteomes" id="UP000182124">
    <property type="component" value="Unassembled WGS sequence"/>
</dbReference>
<dbReference type="EMBL" id="FMTY01000004">
    <property type="protein sequence ID" value="SCX13175.1"/>
    <property type="molecule type" value="Genomic_DNA"/>
</dbReference>
<keyword evidence="3" id="KW-0694">RNA-binding</keyword>
<evidence type="ECO:0000256" key="2">
    <source>
        <dbReference type="ARBA" id="ARBA00023235"/>
    </source>
</evidence>
<evidence type="ECO:0000313" key="7">
    <source>
        <dbReference type="Proteomes" id="UP000182124"/>
    </source>
</evidence>
<dbReference type="GO" id="GO:0120159">
    <property type="term" value="F:rRNA pseudouridine synthase activity"/>
    <property type="evidence" value="ECO:0007669"/>
    <property type="project" value="UniProtKB-ARBA"/>
</dbReference>
<dbReference type="FunFam" id="3.10.290.10:FF:000003">
    <property type="entry name" value="Pseudouridine synthase"/>
    <property type="match status" value="1"/>
</dbReference>
<evidence type="ECO:0000259" key="5">
    <source>
        <dbReference type="SMART" id="SM00363"/>
    </source>
</evidence>
<feature type="region of interest" description="Disordered" evidence="4">
    <location>
        <begin position="15"/>
        <end position="75"/>
    </location>
</feature>
<dbReference type="SMART" id="SM00363">
    <property type="entry name" value="S4"/>
    <property type="match status" value="1"/>
</dbReference>
<dbReference type="AlphaFoldDB" id="A0A1G4VWX6"/>
<keyword evidence="2" id="KW-0413">Isomerase</keyword>
<dbReference type="InterPro" id="IPR050343">
    <property type="entry name" value="RsuA_PseudoU_synthase"/>
</dbReference>
<dbReference type="PANTHER" id="PTHR47683:SF2">
    <property type="entry name" value="RNA-BINDING S4 DOMAIN-CONTAINING PROTEIN"/>
    <property type="match status" value="1"/>
</dbReference>
<dbReference type="Gene3D" id="3.30.70.1560">
    <property type="entry name" value="Alpha-L RNA-binding motif"/>
    <property type="match status" value="1"/>
</dbReference>
<dbReference type="PROSITE" id="PS50889">
    <property type="entry name" value="S4"/>
    <property type="match status" value="1"/>
</dbReference>
<evidence type="ECO:0000256" key="3">
    <source>
        <dbReference type="PROSITE-ProRule" id="PRU00182"/>
    </source>
</evidence>
<dbReference type="InterPro" id="IPR042092">
    <property type="entry name" value="PsdUridine_s_RsuA/RluB/E/F_cat"/>
</dbReference>
<feature type="compositionally biased region" description="Low complexity" evidence="4">
    <location>
        <begin position="15"/>
        <end position="36"/>
    </location>
</feature>
<evidence type="ECO:0000313" key="6">
    <source>
        <dbReference type="EMBL" id="SCX13175.1"/>
    </source>
</evidence>
<dbReference type="InterPro" id="IPR020094">
    <property type="entry name" value="TruA/RsuA/RluB/E/F_N"/>
</dbReference>
<dbReference type="InterPro" id="IPR036986">
    <property type="entry name" value="S4_RNA-bd_sf"/>
</dbReference>
<sequence>MLLNTIFAKIIVKMNNGKGNNKKGPSSKKTGSGAKKPNTSAKATFKKDDSKTGFPKAKPAFDKKPKAPKKPANPDEMRLNKYIANSGVCSRRDADIYIQSGNVKVNGEVVTEMGYKVQLNDVVNFDGSLITPEKKEYVLLNKPKGFTTSKDEDLNSNNVLDLVRGATKAKLQAVGRMDKTTTGLLLFTNDTDMVRKFTIPNQRSSKVYQVSLDKNLKYEDLEKIAAGLTIDGHRVFVEEVSYIEDQPKSEIGIKMKTSNVKVVRSIFEHFKYDVLRVDRVVFAGLTKKNLPRGNWRFLTEQEIINLKNS</sequence>
<dbReference type="SUPFAM" id="SSF55120">
    <property type="entry name" value="Pseudouridine synthase"/>
    <property type="match status" value="1"/>
</dbReference>
<dbReference type="STRING" id="329186.SAMN02927925_01916"/>
<dbReference type="GO" id="GO:0003723">
    <property type="term" value="F:RNA binding"/>
    <property type="evidence" value="ECO:0007669"/>
    <property type="project" value="UniProtKB-KW"/>
</dbReference>
<proteinExistence type="inferred from homology"/>
<accession>A0A1G4VWX6</accession>
<comment type="similarity">
    <text evidence="1">Belongs to the pseudouridine synthase RsuA family.</text>
</comment>
<dbReference type="InterPro" id="IPR020103">
    <property type="entry name" value="PsdUridine_synth_cat_dom_sf"/>
</dbReference>
<dbReference type="eggNOG" id="COG1187">
    <property type="taxonomic scope" value="Bacteria"/>
</dbReference>
<dbReference type="InterPro" id="IPR002942">
    <property type="entry name" value="S4_RNA-bd"/>
</dbReference>
<dbReference type="Pfam" id="PF01479">
    <property type="entry name" value="S4"/>
    <property type="match status" value="1"/>
</dbReference>
<gene>
    <name evidence="6" type="ORF">SAMN02927925_01916</name>
</gene>
<feature type="domain" description="RNA-binding S4" evidence="5">
    <location>
        <begin position="77"/>
        <end position="144"/>
    </location>
</feature>
<dbReference type="Gene3D" id="3.10.290.10">
    <property type="entry name" value="RNA-binding S4 domain"/>
    <property type="match status" value="1"/>
</dbReference>
<dbReference type="InterPro" id="IPR006145">
    <property type="entry name" value="PsdUridine_synth_RsuA/RluA"/>
</dbReference>
<evidence type="ECO:0000256" key="4">
    <source>
        <dbReference type="SAM" id="MobiDB-lite"/>
    </source>
</evidence>
<dbReference type="Pfam" id="PF00849">
    <property type="entry name" value="PseudoU_synth_2"/>
    <property type="match status" value="1"/>
</dbReference>
<reference evidence="6 7" key="1">
    <citation type="submission" date="2016-10" db="EMBL/GenBank/DDBJ databases">
        <authorList>
            <person name="de Groot N.N."/>
        </authorList>
    </citation>
    <scope>NUCLEOTIDE SEQUENCE [LARGE SCALE GENOMIC DNA]</scope>
    <source>
        <strain evidence="6 7">CGMCC 1.3801</strain>
    </source>
</reference>
<protein>
    <submittedName>
        <fullName evidence="6">23S rRNA pseudouridine2605 synthase</fullName>
    </submittedName>
</protein>
<dbReference type="SUPFAM" id="SSF55174">
    <property type="entry name" value="Alpha-L RNA-binding motif"/>
    <property type="match status" value="1"/>
</dbReference>